<evidence type="ECO:0000313" key="8">
    <source>
        <dbReference type="Proteomes" id="UP001596512"/>
    </source>
</evidence>
<feature type="transmembrane region" description="Helical" evidence="5">
    <location>
        <begin position="48"/>
        <end position="69"/>
    </location>
</feature>
<reference evidence="8" key="1">
    <citation type="journal article" date="2019" name="Int. J. Syst. Evol. Microbiol.">
        <title>The Global Catalogue of Microorganisms (GCM) 10K type strain sequencing project: providing services to taxonomists for standard genome sequencing and annotation.</title>
        <authorList>
            <consortium name="The Broad Institute Genomics Platform"/>
            <consortium name="The Broad Institute Genome Sequencing Center for Infectious Disease"/>
            <person name="Wu L."/>
            <person name="Ma J."/>
        </authorList>
    </citation>
    <scope>NUCLEOTIDE SEQUENCE [LARGE SCALE GENOMIC DNA]</scope>
    <source>
        <strain evidence="8">JCM 17695</strain>
    </source>
</reference>
<evidence type="ECO:0000256" key="2">
    <source>
        <dbReference type="ARBA" id="ARBA00022692"/>
    </source>
</evidence>
<dbReference type="Proteomes" id="UP001596512">
    <property type="component" value="Unassembled WGS sequence"/>
</dbReference>
<proteinExistence type="predicted"/>
<evidence type="ECO:0000259" key="6">
    <source>
        <dbReference type="PROSITE" id="PS50929"/>
    </source>
</evidence>
<sequence>MSDLVERNASHITTVRALGSGALETSRLSALSDRIRAVQVRSARLRTAYPPLLVGVVDVGVIAVLWLGARRWSGEPRRWVRSSRRRPT</sequence>
<dbReference type="PROSITE" id="PS50929">
    <property type="entry name" value="ABC_TM1F"/>
    <property type="match status" value="1"/>
</dbReference>
<evidence type="ECO:0000256" key="5">
    <source>
        <dbReference type="SAM" id="Phobius"/>
    </source>
</evidence>
<keyword evidence="4 5" id="KW-0472">Membrane</keyword>
<keyword evidence="2 5" id="KW-0812">Transmembrane</keyword>
<evidence type="ECO:0000256" key="4">
    <source>
        <dbReference type="ARBA" id="ARBA00023136"/>
    </source>
</evidence>
<evidence type="ECO:0000256" key="3">
    <source>
        <dbReference type="ARBA" id="ARBA00022989"/>
    </source>
</evidence>
<name>A0ABW2TSE5_9PSEU</name>
<dbReference type="Gene3D" id="1.20.1560.10">
    <property type="entry name" value="ABC transporter type 1, transmembrane domain"/>
    <property type="match status" value="1"/>
</dbReference>
<dbReference type="InterPro" id="IPR036640">
    <property type="entry name" value="ABC1_TM_sf"/>
</dbReference>
<protein>
    <recommendedName>
        <fullName evidence="6">ABC transmembrane type-1 domain-containing protein</fullName>
    </recommendedName>
</protein>
<gene>
    <name evidence="7" type="ORF">ACFQV2_24615</name>
</gene>
<keyword evidence="8" id="KW-1185">Reference proteome</keyword>
<accession>A0ABW2TSE5</accession>
<feature type="domain" description="ABC transmembrane type-1" evidence="6">
    <location>
        <begin position="1"/>
        <end position="74"/>
    </location>
</feature>
<dbReference type="SUPFAM" id="SSF90123">
    <property type="entry name" value="ABC transporter transmembrane region"/>
    <property type="match status" value="1"/>
</dbReference>
<evidence type="ECO:0000313" key="7">
    <source>
        <dbReference type="EMBL" id="MFC7616178.1"/>
    </source>
</evidence>
<keyword evidence="3 5" id="KW-1133">Transmembrane helix</keyword>
<comment type="caution">
    <text evidence="7">The sequence shown here is derived from an EMBL/GenBank/DDBJ whole genome shotgun (WGS) entry which is preliminary data.</text>
</comment>
<evidence type="ECO:0000256" key="1">
    <source>
        <dbReference type="ARBA" id="ARBA00004651"/>
    </source>
</evidence>
<comment type="subcellular location">
    <subcellularLocation>
        <location evidence="1">Cell membrane</location>
        <topology evidence="1">Multi-pass membrane protein</topology>
    </subcellularLocation>
</comment>
<dbReference type="InterPro" id="IPR011527">
    <property type="entry name" value="ABC1_TM_dom"/>
</dbReference>
<organism evidence="7 8">
    <name type="scientific">Actinokineospora soli</name>
    <dbReference type="NCBI Taxonomy" id="1048753"/>
    <lineage>
        <taxon>Bacteria</taxon>
        <taxon>Bacillati</taxon>
        <taxon>Actinomycetota</taxon>
        <taxon>Actinomycetes</taxon>
        <taxon>Pseudonocardiales</taxon>
        <taxon>Pseudonocardiaceae</taxon>
        <taxon>Actinokineospora</taxon>
    </lineage>
</organism>
<dbReference type="EMBL" id="JBHTEY010000004">
    <property type="protein sequence ID" value="MFC7616178.1"/>
    <property type="molecule type" value="Genomic_DNA"/>
</dbReference>